<sequence length="188" mass="22428">MQKQIVTIPWHFKQYAKVSFLYVKTTGRNISLFPTSLYLREWNPIPLKIYIYKCIIKKHIIYSRGIKYYTPSEEETMQKDCIEFMNAINWQLIAQEWTVIENNYDIGKGDLVFRSGKTYCVIECKRRTNTKVYEQAKFYGSSWKLHYAKNDDECVIYGIWTPKSQEVLGILYSESDALNLCKRRKIRD</sequence>
<dbReference type="SUPFAM" id="SSF52980">
    <property type="entry name" value="Restriction endonuclease-like"/>
    <property type="match status" value="1"/>
</dbReference>
<dbReference type="InterPro" id="IPR011856">
    <property type="entry name" value="tRNA_endonuc-like_dom_sf"/>
</dbReference>
<evidence type="ECO:0000313" key="1">
    <source>
        <dbReference type="EMBL" id="QHU20890.1"/>
    </source>
</evidence>
<dbReference type="GO" id="GO:0003676">
    <property type="term" value="F:nucleic acid binding"/>
    <property type="evidence" value="ECO:0007669"/>
    <property type="project" value="InterPro"/>
</dbReference>
<dbReference type="InterPro" id="IPR011335">
    <property type="entry name" value="Restrct_endonuc-II-like"/>
</dbReference>
<accession>A0A6C0KW36</accession>
<dbReference type="Gene3D" id="3.40.1350.10">
    <property type="match status" value="1"/>
</dbReference>
<proteinExistence type="predicted"/>
<name>A0A6C0KW36_9ZZZZ</name>
<organism evidence="1">
    <name type="scientific">viral metagenome</name>
    <dbReference type="NCBI Taxonomy" id="1070528"/>
    <lineage>
        <taxon>unclassified sequences</taxon>
        <taxon>metagenomes</taxon>
        <taxon>organismal metagenomes</taxon>
    </lineage>
</organism>
<dbReference type="AlphaFoldDB" id="A0A6C0KW36"/>
<reference evidence="1" key="1">
    <citation type="journal article" date="2020" name="Nature">
        <title>Giant virus diversity and host interactions through global metagenomics.</title>
        <authorList>
            <person name="Schulz F."/>
            <person name="Roux S."/>
            <person name="Paez-Espino D."/>
            <person name="Jungbluth S."/>
            <person name="Walsh D.A."/>
            <person name="Denef V.J."/>
            <person name="McMahon K.D."/>
            <person name="Konstantinidis K.T."/>
            <person name="Eloe-Fadrosh E.A."/>
            <person name="Kyrpides N.C."/>
            <person name="Woyke T."/>
        </authorList>
    </citation>
    <scope>NUCLEOTIDE SEQUENCE</scope>
    <source>
        <strain evidence="1">GVMAG-S-3300013094-100</strain>
    </source>
</reference>
<evidence type="ECO:0008006" key="2">
    <source>
        <dbReference type="Google" id="ProtNLM"/>
    </source>
</evidence>
<protein>
    <recommendedName>
        <fullName evidence="2">Endonuclease</fullName>
    </recommendedName>
</protein>
<dbReference type="EMBL" id="MN740975">
    <property type="protein sequence ID" value="QHU20890.1"/>
    <property type="molecule type" value="Genomic_DNA"/>
</dbReference>